<evidence type="ECO:0000256" key="6">
    <source>
        <dbReference type="ARBA" id="ARBA00012062"/>
    </source>
</evidence>
<dbReference type="GO" id="GO:0006508">
    <property type="term" value="P:proteolysis"/>
    <property type="evidence" value="ECO:0007669"/>
    <property type="project" value="InterPro"/>
</dbReference>
<dbReference type="InterPro" id="IPR050278">
    <property type="entry name" value="Serine_Prot_S9B/DPPIV"/>
</dbReference>
<evidence type="ECO:0000256" key="10">
    <source>
        <dbReference type="ARBA" id="ARBA00022825"/>
    </source>
</evidence>
<dbReference type="GO" id="GO:0008239">
    <property type="term" value="F:dipeptidyl-peptidase activity"/>
    <property type="evidence" value="ECO:0007669"/>
    <property type="project" value="UniProtKB-EC"/>
</dbReference>
<feature type="domain" description="Dipeptidylpeptidase IV N-terminal" evidence="19">
    <location>
        <begin position="329"/>
        <end position="378"/>
    </location>
</feature>
<evidence type="ECO:0000313" key="20">
    <source>
        <dbReference type="Ensembl" id="ENSACCP00020016650.1"/>
    </source>
</evidence>
<keyword evidence="21" id="KW-1185">Reference proteome</keyword>
<keyword evidence="14" id="KW-0325">Glycoprotein</keyword>
<dbReference type="Proteomes" id="UP000472275">
    <property type="component" value="Chromosome 6"/>
</dbReference>
<evidence type="ECO:0000259" key="18">
    <source>
        <dbReference type="Pfam" id="PF00326"/>
    </source>
</evidence>
<dbReference type="InterPro" id="IPR029058">
    <property type="entry name" value="AB_hydrolase_fold"/>
</dbReference>
<evidence type="ECO:0000256" key="1">
    <source>
        <dbReference type="ARBA" id="ARBA00004282"/>
    </source>
</evidence>
<dbReference type="AlphaFoldDB" id="A0A663EWA3"/>
<accession>A0A663EWA3</accession>
<evidence type="ECO:0000256" key="8">
    <source>
        <dbReference type="ARBA" id="ARBA00022438"/>
    </source>
</evidence>
<evidence type="ECO:0000259" key="19">
    <source>
        <dbReference type="Pfam" id="PF00930"/>
    </source>
</evidence>
<dbReference type="SUPFAM" id="SSF53474">
    <property type="entry name" value="alpha/beta-Hydrolases"/>
    <property type="match status" value="1"/>
</dbReference>
<comment type="similarity">
    <text evidence="5">Belongs to the peptidase S9B family. DPPIV subfamily.</text>
</comment>
<evidence type="ECO:0000313" key="21">
    <source>
        <dbReference type="Proteomes" id="UP000472275"/>
    </source>
</evidence>
<sequence>MSTPWAKSNLFNLLPLYAYCVLSVLSKTMRRVSEVIQTVRDVNPGEIYFLNIKIILLQLWRHSYTASYHIYDFNNGKLLPNDIQYISWSPVGHKLAYVWNNNVYIKASPTAEPVQITENGVENKIFNGIPDWVYEEEMFGTHSALWWSPNGNFVAYAAFNDTEVPVIEYSFYSEDTLQYPKTIRIPYPKAGAKNPTVQLFIVDTKLLPHFRSAEISPPAEIKSGDHYLSVVTWVTDERICLQWLRRIQNFSVLTVCDFESATENWSCPQEKQHTEESTTGWIGRFQPSVPHFAPDNATYYKVFSNTVGYKHIHYINGSQVSNKVWDTHLLYRVLLESSPNSPKCVSCDLNQERCQYYSVSFSKDAQYYQLDCHGPGLPVSTLHRSSDDRVLRYLENNTQLENSLKDIQMPSKKIGSISVGGYNLWYQMILPPHFDLSKKYPLLLDVYAGPCSQKVDYSFRISWATYLASTEQIIVASFDGRGSGYQGDEILHAINRRLGTYEVEDQIAAMGPILFFPTKITAMFSSQSYGGYVTSMVLGSGSGVFKCGIAVAPVSRWQYYDSIYTERYMGLPIASDNLKNYNSSTVMARAEKFKEVEYLLIHGTADDNVHFQQAAQISKALVDAEVDFQAMWYTDKDHAIAGQAHKHIYTHMSHFIKQCFSLP</sequence>
<comment type="subcellular location">
    <subcellularLocation>
        <location evidence="4">Apical cell membrane</location>
        <topology evidence="4">Single-pass type II membrane protein</topology>
    </subcellularLocation>
    <subcellularLocation>
        <location evidence="1">Cell junction</location>
    </subcellularLocation>
    <subcellularLocation>
        <location evidence="3">Cell projection</location>
    </subcellularLocation>
    <subcellularLocation>
        <location evidence="2">Membrane raft</location>
    </subcellularLocation>
</comment>
<feature type="chain" id="PRO_5025486814" description="Dipeptidyl peptidase 4" evidence="17">
    <location>
        <begin position="21"/>
        <end position="663"/>
    </location>
</feature>
<dbReference type="GO" id="GO:0007155">
    <property type="term" value="P:cell adhesion"/>
    <property type="evidence" value="ECO:0007669"/>
    <property type="project" value="UniProtKB-KW"/>
</dbReference>
<keyword evidence="17" id="KW-0732">Signal</keyword>
<proteinExistence type="inferred from homology"/>
<reference evidence="20" key="1">
    <citation type="submission" date="2025-08" db="UniProtKB">
        <authorList>
            <consortium name="Ensembl"/>
        </authorList>
    </citation>
    <scope>IDENTIFICATION</scope>
</reference>
<evidence type="ECO:0000256" key="13">
    <source>
        <dbReference type="ARBA" id="ARBA00023157"/>
    </source>
</evidence>
<feature type="domain" description="Peptidase S9 prolyl oligopeptidase catalytic" evidence="18">
    <location>
        <begin position="461"/>
        <end position="660"/>
    </location>
</feature>
<keyword evidence="13" id="KW-1015">Disulfide bond</keyword>
<evidence type="ECO:0000256" key="2">
    <source>
        <dbReference type="ARBA" id="ARBA00004285"/>
    </source>
</evidence>
<evidence type="ECO:0000256" key="16">
    <source>
        <dbReference type="ARBA" id="ARBA00031284"/>
    </source>
</evidence>
<feature type="signal peptide" evidence="17">
    <location>
        <begin position="1"/>
        <end position="20"/>
    </location>
</feature>
<evidence type="ECO:0000256" key="14">
    <source>
        <dbReference type="ARBA" id="ARBA00023180"/>
    </source>
</evidence>
<evidence type="ECO:0000256" key="15">
    <source>
        <dbReference type="ARBA" id="ARBA00023273"/>
    </source>
</evidence>
<keyword evidence="8" id="KW-0645">Protease</keyword>
<keyword evidence="15" id="KW-0966">Cell projection</keyword>
<evidence type="ECO:0000256" key="7">
    <source>
        <dbReference type="ARBA" id="ARBA00014711"/>
    </source>
</evidence>
<protein>
    <recommendedName>
        <fullName evidence="7">Dipeptidyl peptidase 4</fullName>
        <ecNumber evidence="6">3.4.14.5</ecNumber>
    </recommendedName>
    <alternativeName>
        <fullName evidence="16">T-cell activation antigen CD26</fullName>
    </alternativeName>
</protein>
<dbReference type="FunFam" id="3.40.50.1820:FF:000003">
    <property type="entry name" value="Dipeptidyl peptidase 4"/>
    <property type="match status" value="1"/>
</dbReference>
<organism evidence="20 21">
    <name type="scientific">Aquila chrysaetos chrysaetos</name>
    <dbReference type="NCBI Taxonomy" id="223781"/>
    <lineage>
        <taxon>Eukaryota</taxon>
        <taxon>Metazoa</taxon>
        <taxon>Chordata</taxon>
        <taxon>Craniata</taxon>
        <taxon>Vertebrata</taxon>
        <taxon>Euteleostomi</taxon>
        <taxon>Archelosauria</taxon>
        <taxon>Archosauria</taxon>
        <taxon>Dinosauria</taxon>
        <taxon>Saurischia</taxon>
        <taxon>Theropoda</taxon>
        <taxon>Coelurosauria</taxon>
        <taxon>Aves</taxon>
        <taxon>Neognathae</taxon>
        <taxon>Neoaves</taxon>
        <taxon>Telluraves</taxon>
        <taxon>Accipitrimorphae</taxon>
        <taxon>Accipitriformes</taxon>
        <taxon>Accipitridae</taxon>
        <taxon>Accipitrinae</taxon>
        <taxon>Aquila</taxon>
    </lineage>
</organism>
<dbReference type="Pfam" id="PF00326">
    <property type="entry name" value="Peptidase_S9"/>
    <property type="match status" value="1"/>
</dbReference>
<dbReference type="EC" id="3.4.14.5" evidence="6"/>
<dbReference type="GO" id="GO:0008236">
    <property type="term" value="F:serine-type peptidase activity"/>
    <property type="evidence" value="ECO:0007669"/>
    <property type="project" value="UniProtKB-KW"/>
</dbReference>
<evidence type="ECO:0000256" key="3">
    <source>
        <dbReference type="ARBA" id="ARBA00004316"/>
    </source>
</evidence>
<feature type="domain" description="Dipeptidylpeptidase IV N-terminal" evidence="19">
    <location>
        <begin position="58"/>
        <end position="320"/>
    </location>
</feature>
<dbReference type="InterPro" id="IPR002469">
    <property type="entry name" value="Peptidase_S9B_N"/>
</dbReference>
<evidence type="ECO:0000256" key="5">
    <source>
        <dbReference type="ARBA" id="ARBA00010036"/>
    </source>
</evidence>
<evidence type="ECO:0000256" key="12">
    <source>
        <dbReference type="ARBA" id="ARBA00022949"/>
    </source>
</evidence>
<dbReference type="GO" id="GO:0070161">
    <property type="term" value="C:anchoring junction"/>
    <property type="evidence" value="ECO:0007669"/>
    <property type="project" value="UniProtKB-SubCell"/>
</dbReference>
<dbReference type="GO" id="GO:0004177">
    <property type="term" value="F:aminopeptidase activity"/>
    <property type="evidence" value="ECO:0007669"/>
    <property type="project" value="UniProtKB-KW"/>
</dbReference>
<keyword evidence="9" id="KW-1003">Cell membrane</keyword>
<dbReference type="Gene3D" id="2.140.10.30">
    <property type="entry name" value="Dipeptidylpeptidase IV, N-terminal domain"/>
    <property type="match status" value="1"/>
</dbReference>
<gene>
    <name evidence="20" type="primary">DPP4</name>
</gene>
<dbReference type="GO" id="GO:0042995">
    <property type="term" value="C:cell projection"/>
    <property type="evidence" value="ECO:0007669"/>
    <property type="project" value="UniProtKB-SubCell"/>
</dbReference>
<name>A0A663EWA3_AQUCH</name>
<dbReference type="GeneTree" id="ENSGT00940000163944"/>
<evidence type="ECO:0000256" key="17">
    <source>
        <dbReference type="SAM" id="SignalP"/>
    </source>
</evidence>
<keyword evidence="12" id="KW-0965">Cell junction</keyword>
<dbReference type="InterPro" id="IPR001375">
    <property type="entry name" value="Peptidase_S9_cat"/>
</dbReference>
<dbReference type="Pfam" id="PF00930">
    <property type="entry name" value="DPPIV_N"/>
    <property type="match status" value="2"/>
</dbReference>
<dbReference type="GO" id="GO:0016324">
    <property type="term" value="C:apical plasma membrane"/>
    <property type="evidence" value="ECO:0007669"/>
    <property type="project" value="UniProtKB-SubCell"/>
</dbReference>
<dbReference type="Gene3D" id="3.40.50.1820">
    <property type="entry name" value="alpha/beta hydrolase"/>
    <property type="match status" value="1"/>
</dbReference>
<dbReference type="GO" id="GO:0045121">
    <property type="term" value="C:membrane raft"/>
    <property type="evidence" value="ECO:0007669"/>
    <property type="project" value="UniProtKB-SubCell"/>
</dbReference>
<dbReference type="SUPFAM" id="SSF82171">
    <property type="entry name" value="DPP6 N-terminal domain-like"/>
    <property type="match status" value="1"/>
</dbReference>
<keyword evidence="10" id="KW-0720">Serine protease</keyword>
<dbReference type="PANTHER" id="PTHR11731">
    <property type="entry name" value="PROTEASE FAMILY S9B,C DIPEPTIDYL-PEPTIDASE IV-RELATED"/>
    <property type="match status" value="1"/>
</dbReference>
<keyword evidence="8" id="KW-0378">Hydrolase</keyword>
<dbReference type="Ensembl" id="ENSACCT00020017373.1">
    <property type="protein sequence ID" value="ENSACCP00020016650.1"/>
    <property type="gene ID" value="ENSACCG00020011251.1"/>
</dbReference>
<keyword evidence="8" id="KW-0031">Aminopeptidase</keyword>
<keyword evidence="11" id="KW-0130">Cell adhesion</keyword>
<dbReference type="PANTHER" id="PTHR11731:SF128">
    <property type="entry name" value="DIPEPTIDYL PEPTIDASE 4"/>
    <property type="match status" value="1"/>
</dbReference>
<reference evidence="20" key="2">
    <citation type="submission" date="2025-09" db="UniProtKB">
        <authorList>
            <consortium name="Ensembl"/>
        </authorList>
    </citation>
    <scope>IDENTIFICATION</scope>
</reference>
<keyword evidence="9" id="KW-0472">Membrane</keyword>
<evidence type="ECO:0000256" key="11">
    <source>
        <dbReference type="ARBA" id="ARBA00022889"/>
    </source>
</evidence>
<evidence type="ECO:0000256" key="9">
    <source>
        <dbReference type="ARBA" id="ARBA00022475"/>
    </source>
</evidence>
<evidence type="ECO:0000256" key="4">
    <source>
        <dbReference type="ARBA" id="ARBA00004655"/>
    </source>
</evidence>